<proteinExistence type="inferred from homology"/>
<dbReference type="Gene3D" id="3.40.50.1970">
    <property type="match status" value="1"/>
</dbReference>
<sequence>MEKPKILILIGSDSDLPVIDDGLKFLKDVGVPFALDISSAHRQPDKTVQYAKKAREEGIEVIIAVAGMAAHLPGVLASHTTIPVIGVPTSGGVLNGVDALLSIVQMPKGIPVATVGIDASRNAAILACKILSIKHDEIRQKLEKIKMDMQRRNDEKSLKLNRYLED</sequence>
<name>A0A971M3Q1_9BACT</name>
<comment type="catalytic activity">
    <reaction evidence="3 4">
        <text>5-carboxyamino-1-(5-phospho-D-ribosyl)imidazole + H(+) = 5-amino-1-(5-phospho-D-ribosyl)imidazole-4-carboxylate</text>
        <dbReference type="Rhea" id="RHEA:13193"/>
        <dbReference type="ChEBI" id="CHEBI:15378"/>
        <dbReference type="ChEBI" id="CHEBI:58730"/>
        <dbReference type="ChEBI" id="CHEBI:77657"/>
        <dbReference type="EC" id="5.4.99.18"/>
    </reaction>
</comment>
<organism evidence="7 8">
    <name type="scientific">Syntrophorhabdus aromaticivorans</name>
    <dbReference type="NCBI Taxonomy" id="328301"/>
    <lineage>
        <taxon>Bacteria</taxon>
        <taxon>Pseudomonadati</taxon>
        <taxon>Thermodesulfobacteriota</taxon>
        <taxon>Syntrophorhabdia</taxon>
        <taxon>Syntrophorhabdales</taxon>
        <taxon>Syntrophorhabdaceae</taxon>
        <taxon>Syntrophorhabdus</taxon>
    </lineage>
</organism>
<dbReference type="PANTHER" id="PTHR23046">
    <property type="entry name" value="PHOSPHORIBOSYLAMINOIMIDAZOLE CARBOXYLASE CATALYTIC SUBUNIT"/>
    <property type="match status" value="1"/>
</dbReference>
<keyword evidence="1 3" id="KW-0658">Purine biosynthesis</keyword>
<evidence type="ECO:0000256" key="1">
    <source>
        <dbReference type="ARBA" id="ARBA00022755"/>
    </source>
</evidence>
<dbReference type="EC" id="5.4.99.18" evidence="3 4"/>
<dbReference type="PANTHER" id="PTHR23046:SF2">
    <property type="entry name" value="PHOSPHORIBOSYLAMINOIMIDAZOLE CARBOXYLASE"/>
    <property type="match status" value="1"/>
</dbReference>
<feature type="binding site" evidence="3 5">
    <location>
        <position position="42"/>
    </location>
    <ligand>
        <name>substrate</name>
    </ligand>
</feature>
<dbReference type="HAMAP" id="MF_01929">
    <property type="entry name" value="PurE_classI"/>
    <property type="match status" value="1"/>
</dbReference>
<dbReference type="NCBIfam" id="TIGR01162">
    <property type="entry name" value="purE"/>
    <property type="match status" value="1"/>
</dbReference>
<reference evidence="7" key="2">
    <citation type="submission" date="2020-01" db="EMBL/GenBank/DDBJ databases">
        <authorList>
            <person name="Campanaro S."/>
        </authorList>
    </citation>
    <scope>NUCLEOTIDE SEQUENCE</scope>
    <source>
        <strain evidence="7">AS06rmzACSIP_7</strain>
    </source>
</reference>
<evidence type="ECO:0000313" key="7">
    <source>
        <dbReference type="EMBL" id="NLW35320.1"/>
    </source>
</evidence>
<feature type="binding site" evidence="3 5">
    <location>
        <position position="15"/>
    </location>
    <ligand>
        <name>substrate</name>
    </ligand>
</feature>
<keyword evidence="2 3" id="KW-0413">Isomerase</keyword>
<dbReference type="InterPro" id="IPR033747">
    <property type="entry name" value="PurE_ClassI"/>
</dbReference>
<evidence type="ECO:0000256" key="2">
    <source>
        <dbReference type="ARBA" id="ARBA00023235"/>
    </source>
</evidence>
<comment type="pathway">
    <text evidence="3 4">Purine metabolism; IMP biosynthesis via de novo pathway; 5-amino-1-(5-phospho-D-ribosyl)imidazole-4-carboxylate from 5-amino-1-(5-phospho-D-ribosyl)imidazole (N5-CAIR route): step 2/2.</text>
</comment>
<evidence type="ECO:0000313" key="8">
    <source>
        <dbReference type="Proteomes" id="UP000777265"/>
    </source>
</evidence>
<evidence type="ECO:0000256" key="5">
    <source>
        <dbReference type="PIRSR" id="PIRSR001338-1"/>
    </source>
</evidence>
<comment type="similarity">
    <text evidence="3">Belongs to the AIR carboxylase family. Class I subfamily.</text>
</comment>
<evidence type="ECO:0000256" key="4">
    <source>
        <dbReference type="PIRNR" id="PIRNR001338"/>
    </source>
</evidence>
<evidence type="ECO:0000256" key="3">
    <source>
        <dbReference type="HAMAP-Rule" id="MF_01929"/>
    </source>
</evidence>
<accession>A0A971M3Q1</accession>
<dbReference type="GO" id="GO:0006189">
    <property type="term" value="P:'de novo' IMP biosynthetic process"/>
    <property type="evidence" value="ECO:0007669"/>
    <property type="project" value="UniProtKB-UniRule"/>
</dbReference>
<dbReference type="EMBL" id="JAAYEE010000126">
    <property type="protein sequence ID" value="NLW35320.1"/>
    <property type="molecule type" value="Genomic_DNA"/>
</dbReference>
<reference evidence="7" key="1">
    <citation type="journal article" date="2020" name="Biotechnol. Biofuels">
        <title>New insights from the biogas microbiome by comprehensive genome-resolved metagenomics of nearly 1600 species originating from multiple anaerobic digesters.</title>
        <authorList>
            <person name="Campanaro S."/>
            <person name="Treu L."/>
            <person name="Rodriguez-R L.M."/>
            <person name="Kovalovszki A."/>
            <person name="Ziels R.M."/>
            <person name="Maus I."/>
            <person name="Zhu X."/>
            <person name="Kougias P.G."/>
            <person name="Basile A."/>
            <person name="Luo G."/>
            <person name="Schluter A."/>
            <person name="Konstantinidis K.T."/>
            <person name="Angelidaki I."/>
        </authorList>
    </citation>
    <scope>NUCLEOTIDE SEQUENCE</scope>
    <source>
        <strain evidence="7">AS06rmzACSIP_7</strain>
    </source>
</reference>
<dbReference type="GO" id="GO:0016829">
    <property type="term" value="F:lyase activity"/>
    <property type="evidence" value="ECO:0007669"/>
    <property type="project" value="UniProtKB-KW"/>
</dbReference>
<feature type="domain" description="PurE" evidence="6">
    <location>
        <begin position="4"/>
        <end position="153"/>
    </location>
</feature>
<dbReference type="Proteomes" id="UP000777265">
    <property type="component" value="Unassembled WGS sequence"/>
</dbReference>
<dbReference type="InterPro" id="IPR024694">
    <property type="entry name" value="PurE_prokaryotes"/>
</dbReference>
<protein>
    <recommendedName>
        <fullName evidence="3 4">N5-carboxyaminoimidazole ribonucleotide mutase</fullName>
        <shortName evidence="3 4">N5-CAIR mutase</shortName>
        <ecNumber evidence="3 4">5.4.99.18</ecNumber>
    </recommendedName>
    <alternativeName>
        <fullName evidence="3">5-(carboxyamino)imidazole ribonucleotide mutase</fullName>
    </alternativeName>
</protein>
<dbReference type="InterPro" id="IPR000031">
    <property type="entry name" value="PurE_dom"/>
</dbReference>
<evidence type="ECO:0000259" key="6">
    <source>
        <dbReference type="SMART" id="SM01001"/>
    </source>
</evidence>
<keyword evidence="7" id="KW-0456">Lyase</keyword>
<comment type="caution">
    <text evidence="7">The sequence shown here is derived from an EMBL/GenBank/DDBJ whole genome shotgun (WGS) entry which is preliminary data.</text>
</comment>
<gene>
    <name evidence="3 7" type="primary">purE</name>
    <name evidence="7" type="ORF">GXY80_07550</name>
</gene>
<dbReference type="SUPFAM" id="SSF52255">
    <property type="entry name" value="N5-CAIR mutase (phosphoribosylaminoimidazole carboxylase, PurE)"/>
    <property type="match status" value="1"/>
</dbReference>
<dbReference type="GO" id="GO:0034023">
    <property type="term" value="F:5-(carboxyamino)imidazole ribonucleotide mutase activity"/>
    <property type="evidence" value="ECO:0007669"/>
    <property type="project" value="UniProtKB-UniRule"/>
</dbReference>
<dbReference type="Pfam" id="PF00731">
    <property type="entry name" value="AIRC"/>
    <property type="match status" value="1"/>
</dbReference>
<dbReference type="SMART" id="SM01001">
    <property type="entry name" value="AIRC"/>
    <property type="match status" value="1"/>
</dbReference>
<dbReference type="AlphaFoldDB" id="A0A971M3Q1"/>
<feature type="binding site" evidence="3 5">
    <location>
        <position position="12"/>
    </location>
    <ligand>
        <name>substrate</name>
    </ligand>
</feature>
<comment type="function">
    <text evidence="3 4">Catalyzes the conversion of N5-carboxyaminoimidazole ribonucleotide (N5-CAIR) to 4-carboxy-5-aminoimidazole ribonucleotide (CAIR).</text>
</comment>
<dbReference type="PIRSF" id="PIRSF001338">
    <property type="entry name" value="AIR_carboxylase"/>
    <property type="match status" value="1"/>
</dbReference>